<dbReference type="Proteomes" id="UP000029080">
    <property type="component" value="Unassembled WGS sequence"/>
</dbReference>
<feature type="compositionally biased region" description="Polar residues" evidence="1">
    <location>
        <begin position="33"/>
        <end position="46"/>
    </location>
</feature>
<dbReference type="eggNOG" id="ENOG5031TDZ">
    <property type="taxonomic scope" value="Bacteria"/>
</dbReference>
<feature type="region of interest" description="Disordered" evidence="1">
    <location>
        <begin position="33"/>
        <end position="53"/>
    </location>
</feature>
<proteinExistence type="predicted"/>
<feature type="domain" description="Leucine rich repeat variant" evidence="2">
    <location>
        <begin position="72"/>
        <end position="127"/>
    </location>
</feature>
<gene>
    <name evidence="3" type="ORF">BITS_0720</name>
</gene>
<accession>A0A087EI70</accession>
<dbReference type="STRING" id="356829.BITS_0720"/>
<evidence type="ECO:0000313" key="4">
    <source>
        <dbReference type="Proteomes" id="UP000029080"/>
    </source>
</evidence>
<dbReference type="EMBL" id="JGZU01000004">
    <property type="protein sequence ID" value="KFJ07471.1"/>
    <property type="molecule type" value="Genomic_DNA"/>
</dbReference>
<dbReference type="Pfam" id="PF25591">
    <property type="entry name" value="LRV_2"/>
    <property type="match status" value="1"/>
</dbReference>
<dbReference type="AlphaFoldDB" id="A0A087EI70"/>
<comment type="caution">
    <text evidence="3">The sequence shown here is derived from an EMBL/GenBank/DDBJ whole genome shotgun (WGS) entry which is preliminary data.</text>
</comment>
<sequence>MLSELISALQKFASKTQPHREARLDSKRLADIESQTSHTETQQRCNVTPAGAHRFRPRVPLNGPPAPPLALTPLLACDPQTDTKILWHIAKHAPQLRRWLIANPRADAALLEYVSQAGGPGVKEAFDVLFASFERINAKR</sequence>
<keyword evidence="4" id="KW-1185">Reference proteome</keyword>
<evidence type="ECO:0000259" key="2">
    <source>
        <dbReference type="Pfam" id="PF25591"/>
    </source>
</evidence>
<name>A0A087EI70_9BIFI</name>
<organism evidence="3 4">
    <name type="scientific">Bifidobacterium tsurumiense</name>
    <dbReference type="NCBI Taxonomy" id="356829"/>
    <lineage>
        <taxon>Bacteria</taxon>
        <taxon>Bacillati</taxon>
        <taxon>Actinomycetota</taxon>
        <taxon>Actinomycetes</taxon>
        <taxon>Bifidobacteriales</taxon>
        <taxon>Bifidobacteriaceae</taxon>
        <taxon>Bifidobacterium</taxon>
    </lineage>
</organism>
<evidence type="ECO:0000313" key="3">
    <source>
        <dbReference type="EMBL" id="KFJ07471.1"/>
    </source>
</evidence>
<protein>
    <recommendedName>
        <fullName evidence="2">Leucine rich repeat variant domain-containing protein</fullName>
    </recommendedName>
</protein>
<dbReference type="InterPro" id="IPR057893">
    <property type="entry name" value="LRV_2"/>
</dbReference>
<evidence type="ECO:0000256" key="1">
    <source>
        <dbReference type="SAM" id="MobiDB-lite"/>
    </source>
</evidence>
<reference evidence="3 4" key="1">
    <citation type="submission" date="2014-03" db="EMBL/GenBank/DDBJ databases">
        <title>Genomics of Bifidobacteria.</title>
        <authorList>
            <person name="Ventura M."/>
            <person name="Milani C."/>
            <person name="Lugli G.A."/>
        </authorList>
    </citation>
    <scope>NUCLEOTIDE SEQUENCE [LARGE SCALE GENOMIC DNA]</scope>
    <source>
        <strain evidence="3 4">JCM 13495</strain>
    </source>
</reference>